<dbReference type="OrthoDB" id="5820615at2"/>
<gene>
    <name evidence="1" type="ORF">FQP86_08190</name>
</gene>
<dbReference type="SUPFAM" id="SSF55620">
    <property type="entry name" value="Tetrahydrobiopterin biosynthesis enzymes-like"/>
    <property type="match status" value="2"/>
</dbReference>
<reference evidence="1 2" key="1">
    <citation type="submission" date="2019-07" db="EMBL/GenBank/DDBJ databases">
        <title>Diversity of Bacteria from Kongsfjorden, Arctic.</title>
        <authorList>
            <person name="Yu Y."/>
        </authorList>
    </citation>
    <scope>NUCLEOTIDE SEQUENCE [LARGE SCALE GENOMIC DNA]</scope>
    <source>
        <strain evidence="1 2">SM1923</strain>
    </source>
</reference>
<dbReference type="AlphaFoldDB" id="A0A558HN93"/>
<dbReference type="UniPathway" id="UPA00391"/>
<keyword evidence="2" id="KW-1185">Reference proteome</keyword>
<dbReference type="Gene3D" id="3.30.479.10">
    <property type="entry name" value="6-pyruvoyl tetrahydropterin synthase/QueD"/>
    <property type="match status" value="2"/>
</dbReference>
<dbReference type="EMBL" id="VNFH01000005">
    <property type="protein sequence ID" value="TVU70595.1"/>
    <property type="molecule type" value="Genomic_DNA"/>
</dbReference>
<dbReference type="InterPro" id="IPR038418">
    <property type="entry name" value="6-PTP_synth/QueD_sf"/>
</dbReference>
<evidence type="ECO:0000313" key="1">
    <source>
        <dbReference type="EMBL" id="TVU70595.1"/>
    </source>
</evidence>
<organism evidence="1 2">
    <name type="scientific">Cobetia crustatorum</name>
    <dbReference type="NCBI Taxonomy" id="553385"/>
    <lineage>
        <taxon>Bacteria</taxon>
        <taxon>Pseudomonadati</taxon>
        <taxon>Pseudomonadota</taxon>
        <taxon>Gammaproteobacteria</taxon>
        <taxon>Oceanospirillales</taxon>
        <taxon>Halomonadaceae</taxon>
        <taxon>Cobetia</taxon>
    </lineage>
</organism>
<protein>
    <submittedName>
        <fullName evidence="1">6-pyruvoyl tetrahydropterin synthase-related protein</fullName>
    </submittedName>
</protein>
<comment type="caution">
    <text evidence="1">The sequence shown here is derived from an EMBL/GenBank/DDBJ whole genome shotgun (WGS) entry which is preliminary data.</text>
</comment>
<evidence type="ECO:0000313" key="2">
    <source>
        <dbReference type="Proteomes" id="UP000319941"/>
    </source>
</evidence>
<accession>A0A558HN93</accession>
<sequence length="305" mass="34376">MITKTLFVRALTALDASTWSNTRGLYGISQHLDIELDGEVGHDGMLFDFGNVKPWAKGLIDQDADHTLIVPTLAEGVSVTDCPEGLSLRFTQPYAMEVRGPRQAFCLLPVAEITDEVMTQHFEKLLMRRLPPRVDAIRVKLRNEVIDGATYTYSHGLRHHTGNCQRIAHGHRSPLIIERNGERDTTLEAEWAEKLHDSYLAEEADLFDRPGRDMVFSYEAPQGKFRIRLPRQRVWLLPTPTTIEWIADWLARQIALESGDTIRVEAYEGINKGAIALHTPESARQPLVMPTLDTSREEVAGNEAS</sequence>
<dbReference type="RefSeq" id="WP_141103632.1">
    <property type="nucleotide sequence ID" value="NZ_CAWOWR010000107.1"/>
</dbReference>
<dbReference type="Proteomes" id="UP000319941">
    <property type="component" value="Unassembled WGS sequence"/>
</dbReference>
<name>A0A558HN93_9GAMM</name>
<proteinExistence type="predicted"/>
<dbReference type="STRING" id="553385.GCA_000591415_01665"/>